<proteinExistence type="predicted"/>
<keyword evidence="1" id="KW-0285">Flavoprotein</keyword>
<keyword evidence="5" id="KW-1185">Reference proteome</keyword>
<dbReference type="FunFam" id="3.20.20.70:FF:000189">
    <property type="entry name" value="Nitronate monooxygenase"/>
    <property type="match status" value="1"/>
</dbReference>
<keyword evidence="2" id="KW-0288">FMN</keyword>
<keyword evidence="3" id="KW-0560">Oxidoreductase</keyword>
<dbReference type="Gene3D" id="3.20.20.70">
    <property type="entry name" value="Aldolase class I"/>
    <property type="match status" value="1"/>
</dbReference>
<accession>A0A176Y877</accession>
<dbReference type="EMBL" id="LUUB01000131">
    <property type="protein sequence ID" value="OAE96302.1"/>
    <property type="molecule type" value="Genomic_DNA"/>
</dbReference>
<dbReference type="CDD" id="cd04730">
    <property type="entry name" value="NPD_like"/>
    <property type="match status" value="1"/>
</dbReference>
<dbReference type="PANTHER" id="PTHR32332">
    <property type="entry name" value="2-NITROPROPANE DIOXYGENASE"/>
    <property type="match status" value="1"/>
</dbReference>
<comment type="caution">
    <text evidence="4">The sequence shown here is derived from an EMBL/GenBank/DDBJ whole genome shotgun (WGS) entry which is preliminary data.</text>
</comment>
<dbReference type="Pfam" id="PF03060">
    <property type="entry name" value="NMO"/>
    <property type="match status" value="1"/>
</dbReference>
<evidence type="ECO:0000256" key="3">
    <source>
        <dbReference type="ARBA" id="ARBA00023002"/>
    </source>
</evidence>
<evidence type="ECO:0000256" key="2">
    <source>
        <dbReference type="ARBA" id="ARBA00022643"/>
    </source>
</evidence>
<dbReference type="SUPFAM" id="SSF51412">
    <property type="entry name" value="Inosine monophosphate dehydrogenase (IMPDH)"/>
    <property type="match status" value="1"/>
</dbReference>
<dbReference type="AlphaFoldDB" id="A0A176Y877"/>
<gene>
    <name evidence="4" type="ORF">AYJ54_36705</name>
</gene>
<dbReference type="RefSeq" id="WP_063709180.1">
    <property type="nucleotide sequence ID" value="NZ_LUUB01000131.1"/>
</dbReference>
<dbReference type="STRING" id="1505087.AYJ54_36705"/>
<dbReference type="InterPro" id="IPR013785">
    <property type="entry name" value="Aldolase_TIM"/>
</dbReference>
<evidence type="ECO:0000313" key="4">
    <source>
        <dbReference type="EMBL" id="OAE96302.1"/>
    </source>
</evidence>
<dbReference type="InterPro" id="IPR004136">
    <property type="entry name" value="NMO"/>
</dbReference>
<keyword evidence="4" id="KW-0503">Monooxygenase</keyword>
<dbReference type="Proteomes" id="UP000076959">
    <property type="component" value="Unassembled WGS sequence"/>
</dbReference>
<reference evidence="4 5" key="1">
    <citation type="submission" date="2016-03" db="EMBL/GenBank/DDBJ databases">
        <title>Draft Genome Sequence of the Strain BR 10245 (Bradyrhizobium sp.) isolated from nodules of Centrolobium paraense.</title>
        <authorList>
            <person name="Simoes-Araujo J.L.Sr."/>
            <person name="Barauna A.C."/>
            <person name="Silva K."/>
            <person name="Zilli J.E."/>
        </authorList>
    </citation>
    <scope>NUCLEOTIDE SEQUENCE [LARGE SCALE GENOMIC DNA]</scope>
    <source>
        <strain evidence="4 5">BR 10245</strain>
    </source>
</reference>
<dbReference type="GO" id="GO:0018580">
    <property type="term" value="F:nitronate monooxygenase activity"/>
    <property type="evidence" value="ECO:0007669"/>
    <property type="project" value="InterPro"/>
</dbReference>
<name>A0A176Y877_9BRAD</name>
<evidence type="ECO:0000313" key="5">
    <source>
        <dbReference type="Proteomes" id="UP000076959"/>
    </source>
</evidence>
<evidence type="ECO:0000256" key="1">
    <source>
        <dbReference type="ARBA" id="ARBA00022630"/>
    </source>
</evidence>
<protein>
    <submittedName>
        <fullName evidence="4">Monooxygenase</fullName>
    </submittedName>
</protein>
<dbReference type="OrthoDB" id="7165168at2"/>
<sequence>MKSPICDMLGIEFPLLAFSHCRDVVAAVSRAGGFGVLGATVHTPETLERELKWIDEHADGKPYGIDVLIPENISTAGEKDVTWKSLEARVPQAHRDYTRDLLKKYDIELTTTSVADNQPQPFDARTALELLEVSFGHPIRLIANALGVPPKAMIEMGKTHGVPVAALVGAKEHALRQVAAGVDILVVQGTEAGGHCGEVSTMVLVPEVIKAIKKVRDVPVLAAGGIMTGRQMAACMAMGAAGVWTGSVWLATVEAETTEIFREKMIAASSRDAVRSKGRTGKPARQLRSVWTDAWDRAPESPGALPMPLQSIISRDAFNSIDRAAAAGNERARDLVSYFVGQGVGLIDSVKSAGAVVQEFKEEFAEAVEHMNALVAE</sequence>
<organism evidence="4 5">
    <name type="scientific">Bradyrhizobium centrolobii</name>
    <dbReference type="NCBI Taxonomy" id="1505087"/>
    <lineage>
        <taxon>Bacteria</taxon>
        <taxon>Pseudomonadati</taxon>
        <taxon>Pseudomonadota</taxon>
        <taxon>Alphaproteobacteria</taxon>
        <taxon>Hyphomicrobiales</taxon>
        <taxon>Nitrobacteraceae</taxon>
        <taxon>Bradyrhizobium</taxon>
    </lineage>
</organism>
<dbReference type="PANTHER" id="PTHR32332:SF38">
    <property type="entry name" value="MONOOXYGENASE RV1533-RELATED"/>
    <property type="match status" value="1"/>
</dbReference>